<keyword evidence="7" id="KW-0862">Zinc</keyword>
<evidence type="ECO:0000256" key="8">
    <source>
        <dbReference type="RuleBase" id="RU004175"/>
    </source>
</evidence>
<feature type="binding site" evidence="6">
    <location>
        <position position="247"/>
    </location>
    <ligand>
        <name>substrate</name>
    </ligand>
</feature>
<feature type="binding site" evidence="5">
    <location>
        <position position="118"/>
    </location>
    <ligand>
        <name>NAD(+)</name>
        <dbReference type="ChEBI" id="CHEBI:57540"/>
    </ligand>
</feature>
<dbReference type="InterPro" id="IPR016161">
    <property type="entry name" value="Ald_DH/histidinol_DH"/>
</dbReference>
<organism evidence="9 10">
    <name type="scientific">Caldivirga maquilingensis (strain ATCC 700844 / DSM 13496 / JCM 10307 / IC-167)</name>
    <dbReference type="NCBI Taxonomy" id="397948"/>
    <lineage>
        <taxon>Archaea</taxon>
        <taxon>Thermoproteota</taxon>
        <taxon>Thermoprotei</taxon>
        <taxon>Thermoproteales</taxon>
        <taxon>Thermoproteaceae</taxon>
        <taxon>Caldivirga</taxon>
    </lineage>
</organism>
<dbReference type="InterPro" id="IPR022695">
    <property type="entry name" value="Histidinol_DH_monofunct"/>
</dbReference>
<accession>A8M914</accession>
<evidence type="ECO:0000256" key="5">
    <source>
        <dbReference type="PIRSR" id="PIRSR000099-2"/>
    </source>
</evidence>
<evidence type="ECO:0000256" key="6">
    <source>
        <dbReference type="PIRSR" id="PIRSR000099-3"/>
    </source>
</evidence>
<sequence>MRVSRGDLLSLLRKATDMDQYVDRVRGIINDVKEHGDEALLRLTSELDGVKLSSIELSQSELRALASGIEPRVREALDEVMASVESFNTGVKPRDFEDYHRGLRRGVKWVPLSRVGLYVPKGYFSTLVMTGVLAKVAGVEEIIAVTPPRRDGLIDPEIAYVALRLNARVFRVGGAQAVAALAFGTESVPRVDKIIGPGNAYVQAAKLLVSSHVGIDGVEGPTELVTCADPGIKPITVALDLAAQLEHAGAVGVVVTWSEGYLTAIEDELSKLTNAPYFSTLVNEPSECVNVINEVAPEHASIWGVKIPIEGIRNAGAVSIMAPSALVDYAAGPSHVLPTGGSARWRGVLTPMDFMKPIAYVEPTSGDEARRLGELGAVLGLREGFRRHSEALTNWINEE</sequence>
<dbReference type="EMBL" id="CP000852">
    <property type="protein sequence ID" value="ABW02233.1"/>
    <property type="molecule type" value="Genomic_DNA"/>
</dbReference>
<dbReference type="PRINTS" id="PR00083">
    <property type="entry name" value="HOLDHDRGNASE"/>
</dbReference>
<dbReference type="PANTHER" id="PTHR21256:SF2">
    <property type="entry name" value="HISTIDINE BIOSYNTHESIS TRIFUNCTIONAL PROTEIN"/>
    <property type="match status" value="1"/>
</dbReference>
<feature type="binding site" evidence="5">
    <location>
        <position position="176"/>
    </location>
    <ligand>
        <name>NAD(+)</name>
        <dbReference type="ChEBI" id="CHEBI:57540"/>
    </ligand>
</feature>
<dbReference type="AlphaFoldDB" id="A8M914"/>
<gene>
    <name evidence="9" type="ordered locus">Cmaq_1407</name>
</gene>
<name>A8M914_CALMQ</name>
<dbReference type="Gene3D" id="1.20.5.1300">
    <property type="match status" value="1"/>
</dbReference>
<feature type="binding site" evidence="7">
    <location>
        <position position="247"/>
    </location>
    <ligand>
        <name>Zn(2+)</name>
        <dbReference type="ChEBI" id="CHEBI:29105"/>
    </ligand>
</feature>
<dbReference type="EC" id="1.1.1.23" evidence="3"/>
<dbReference type="GO" id="GO:0004399">
    <property type="term" value="F:histidinol dehydrogenase activity"/>
    <property type="evidence" value="ECO:0007669"/>
    <property type="project" value="UniProtKB-UniRule"/>
</dbReference>
<feature type="binding site" evidence="6">
    <location>
        <position position="383"/>
    </location>
    <ligand>
        <name>substrate</name>
    </ligand>
</feature>
<feature type="binding site" evidence="6">
    <location>
        <position position="222"/>
    </location>
    <ligand>
        <name>substrate</name>
    </ligand>
</feature>
<keyword evidence="3" id="KW-0028">Amino-acid biosynthesis</keyword>
<dbReference type="RefSeq" id="WP_012186452.1">
    <property type="nucleotide sequence ID" value="NC_009954.1"/>
</dbReference>
<dbReference type="Proteomes" id="UP000001137">
    <property type="component" value="Chromosome"/>
</dbReference>
<keyword evidence="3 5" id="KW-0520">NAD</keyword>
<evidence type="ECO:0000313" key="9">
    <source>
        <dbReference type="EMBL" id="ABW02233.1"/>
    </source>
</evidence>
<reference evidence="9 10" key="1">
    <citation type="submission" date="2007-10" db="EMBL/GenBank/DDBJ databases">
        <title>Complete sequence of Caldivirga maquilingensis IC-167.</title>
        <authorList>
            <consortium name="US DOE Joint Genome Institute"/>
            <person name="Copeland A."/>
            <person name="Lucas S."/>
            <person name="Lapidus A."/>
            <person name="Barry K."/>
            <person name="Glavina del Rio T."/>
            <person name="Dalin E."/>
            <person name="Tice H."/>
            <person name="Pitluck S."/>
            <person name="Saunders E."/>
            <person name="Brettin T."/>
            <person name="Bruce D."/>
            <person name="Detter J.C."/>
            <person name="Han C."/>
            <person name="Schmutz J."/>
            <person name="Larimer F."/>
            <person name="Land M."/>
            <person name="Hauser L."/>
            <person name="Kyrpides N."/>
            <person name="Ivanova N."/>
            <person name="Biddle J.F."/>
            <person name="Zhang Z."/>
            <person name="Fitz-Gibbon S.T."/>
            <person name="Lowe T.M."/>
            <person name="Saltikov C."/>
            <person name="House C.H."/>
            <person name="Richardson P."/>
        </authorList>
    </citation>
    <scope>NUCLEOTIDE SEQUENCE [LARGE SCALE GENOMIC DNA]</scope>
    <source>
        <strain evidence="10">ATCC 700844 / DSM 13496 / JCM 10307 / IC-167</strain>
    </source>
</reference>
<proteinExistence type="inferred from homology"/>
<comment type="pathway">
    <text evidence="3">Amino-acid biosynthesis; L-histidine biosynthesis; L-histidine from 5-phospho-alpha-D-ribose 1-diphosphate: step 9/9.</text>
</comment>
<keyword evidence="10" id="KW-1185">Reference proteome</keyword>
<dbReference type="CDD" id="cd06572">
    <property type="entry name" value="Histidinol_dh"/>
    <property type="match status" value="1"/>
</dbReference>
<comment type="cofactor">
    <cofactor evidence="7">
        <name>Zn(2+)</name>
        <dbReference type="ChEBI" id="CHEBI:29105"/>
    </cofactor>
    <text evidence="7">Binds 1 zinc ion per subunit.</text>
</comment>
<dbReference type="Pfam" id="PF00815">
    <property type="entry name" value="Histidinol_dh"/>
    <property type="match status" value="1"/>
</dbReference>
<dbReference type="KEGG" id="cma:Cmaq_1407"/>
<dbReference type="Gene3D" id="3.40.50.1980">
    <property type="entry name" value="Nitrogenase molybdenum iron protein domain"/>
    <property type="match status" value="2"/>
</dbReference>
<dbReference type="GO" id="GO:0051287">
    <property type="term" value="F:NAD binding"/>
    <property type="evidence" value="ECO:0007669"/>
    <property type="project" value="InterPro"/>
</dbReference>
<dbReference type="UniPathway" id="UPA00031">
    <property type="reaction ID" value="UER00014"/>
</dbReference>
<dbReference type="PIRSF" id="PIRSF000099">
    <property type="entry name" value="Histidinol_dh"/>
    <property type="match status" value="1"/>
</dbReference>
<dbReference type="PANTHER" id="PTHR21256">
    <property type="entry name" value="HISTIDINOL DEHYDROGENASE HDH"/>
    <property type="match status" value="1"/>
</dbReference>
<feature type="binding site" evidence="6">
    <location>
        <position position="299"/>
    </location>
    <ligand>
        <name>substrate</name>
    </ligand>
</feature>
<dbReference type="eggNOG" id="arCOG04352">
    <property type="taxonomic scope" value="Archaea"/>
</dbReference>
<evidence type="ECO:0000256" key="2">
    <source>
        <dbReference type="ARBA" id="ARBA00023002"/>
    </source>
</evidence>
<dbReference type="SUPFAM" id="SSF53720">
    <property type="entry name" value="ALDH-like"/>
    <property type="match status" value="1"/>
</dbReference>
<evidence type="ECO:0000256" key="4">
    <source>
        <dbReference type="PIRSR" id="PIRSR000099-1"/>
    </source>
</evidence>
<keyword evidence="2 3" id="KW-0560">Oxidoreductase</keyword>
<dbReference type="GO" id="GO:0005737">
    <property type="term" value="C:cytoplasm"/>
    <property type="evidence" value="ECO:0007669"/>
    <property type="project" value="TreeGrafter"/>
</dbReference>
<feature type="binding site" evidence="6">
    <location>
        <position position="328"/>
    </location>
    <ligand>
        <name>substrate</name>
    </ligand>
</feature>
<dbReference type="InterPro" id="IPR012131">
    <property type="entry name" value="Hstdl_DH"/>
</dbReference>
<feature type="binding site" evidence="7">
    <location>
        <position position="388"/>
    </location>
    <ligand>
        <name>Zn(2+)</name>
        <dbReference type="ChEBI" id="CHEBI:29105"/>
    </ligand>
</feature>
<dbReference type="HOGENOM" id="CLU_006732_3_3_2"/>
<feature type="binding site" evidence="6">
    <location>
        <position position="388"/>
    </location>
    <ligand>
        <name>substrate</name>
    </ligand>
</feature>
<feature type="binding site" evidence="7">
    <location>
        <position position="328"/>
    </location>
    <ligand>
        <name>Zn(2+)</name>
        <dbReference type="ChEBI" id="CHEBI:29105"/>
    </ligand>
</feature>
<feature type="active site" description="Proton acceptor" evidence="4">
    <location>
        <position position="298"/>
    </location>
</feature>
<evidence type="ECO:0000313" key="10">
    <source>
        <dbReference type="Proteomes" id="UP000001137"/>
    </source>
</evidence>
<dbReference type="GeneID" id="5709687"/>
<evidence type="ECO:0000256" key="3">
    <source>
        <dbReference type="PIRNR" id="PIRNR000099"/>
    </source>
</evidence>
<feature type="binding site" evidence="5">
    <location>
        <position position="199"/>
    </location>
    <ligand>
        <name>NAD(+)</name>
        <dbReference type="ChEBI" id="CHEBI:57540"/>
    </ligand>
</feature>
<keyword evidence="3" id="KW-0368">Histidine biosynthesis</keyword>
<feature type="binding site" evidence="7">
    <location>
        <position position="244"/>
    </location>
    <ligand>
        <name>Zn(2+)</name>
        <dbReference type="ChEBI" id="CHEBI:29105"/>
    </ligand>
</feature>
<evidence type="ECO:0000256" key="7">
    <source>
        <dbReference type="PIRSR" id="PIRSR000099-4"/>
    </source>
</evidence>
<feature type="active site" description="Proton acceptor" evidence="4">
    <location>
        <position position="299"/>
    </location>
</feature>
<dbReference type="STRING" id="397948.Cmaq_1407"/>
<keyword evidence="7" id="KW-0479">Metal-binding</keyword>
<dbReference type="GO" id="GO:0000105">
    <property type="term" value="P:L-histidine biosynthetic process"/>
    <property type="evidence" value="ECO:0007669"/>
    <property type="project" value="UniProtKB-UniRule"/>
</dbReference>
<comment type="catalytic activity">
    <reaction evidence="3">
        <text>L-histidinol + 2 NAD(+) + H2O = L-histidine + 2 NADH + 3 H(+)</text>
        <dbReference type="Rhea" id="RHEA:20641"/>
        <dbReference type="ChEBI" id="CHEBI:15377"/>
        <dbReference type="ChEBI" id="CHEBI:15378"/>
        <dbReference type="ChEBI" id="CHEBI:57540"/>
        <dbReference type="ChEBI" id="CHEBI:57595"/>
        <dbReference type="ChEBI" id="CHEBI:57699"/>
        <dbReference type="ChEBI" id="CHEBI:57945"/>
        <dbReference type="EC" id="1.1.1.23"/>
    </reaction>
</comment>
<protein>
    <recommendedName>
        <fullName evidence="3">Histidinol dehydrogenase</fullName>
        <shortName evidence="3">HDH</shortName>
        <ecNumber evidence="3">1.1.1.23</ecNumber>
    </recommendedName>
</protein>
<comment type="function">
    <text evidence="3">Catalyzes the sequential NAD-dependent oxidations of L-histidinol to L-histidinaldehyde and then to L-histidine.</text>
</comment>
<dbReference type="NCBIfam" id="TIGR00069">
    <property type="entry name" value="hisD"/>
    <property type="match status" value="1"/>
</dbReference>
<evidence type="ECO:0000256" key="1">
    <source>
        <dbReference type="ARBA" id="ARBA00010178"/>
    </source>
</evidence>
<dbReference type="GO" id="GO:0046872">
    <property type="term" value="F:metal ion binding"/>
    <property type="evidence" value="ECO:0007669"/>
    <property type="project" value="UniProtKB-KW"/>
</dbReference>
<feature type="binding site" evidence="6">
    <location>
        <position position="244"/>
    </location>
    <ligand>
        <name>substrate</name>
    </ligand>
</feature>
<comment type="similarity">
    <text evidence="1 3 8">Belongs to the histidinol dehydrogenase family.</text>
</comment>